<evidence type="ECO:0000256" key="4">
    <source>
        <dbReference type="ARBA" id="ARBA00022989"/>
    </source>
</evidence>
<evidence type="ECO:0000256" key="5">
    <source>
        <dbReference type="ARBA" id="ARBA00023136"/>
    </source>
</evidence>
<evidence type="ECO:0000256" key="1">
    <source>
        <dbReference type="ARBA" id="ARBA00004651"/>
    </source>
</evidence>
<feature type="transmembrane region" description="Helical" evidence="6">
    <location>
        <begin position="325"/>
        <end position="344"/>
    </location>
</feature>
<evidence type="ECO:0000313" key="8">
    <source>
        <dbReference type="EMBL" id="GAL58991.1"/>
    </source>
</evidence>
<feature type="domain" description="Metallo-beta-lactamase" evidence="7">
    <location>
        <begin position="506"/>
        <end position="687"/>
    </location>
</feature>
<dbReference type="InterPro" id="IPR052159">
    <property type="entry name" value="Competence_DNA_uptake"/>
</dbReference>
<keyword evidence="3 6" id="KW-0812">Transmembrane</keyword>
<dbReference type="Pfam" id="PF00753">
    <property type="entry name" value="Lactamase_B"/>
    <property type="match status" value="1"/>
</dbReference>
<feature type="transmembrane region" description="Helical" evidence="6">
    <location>
        <begin position="356"/>
        <end position="381"/>
    </location>
</feature>
<dbReference type="NCBIfam" id="TIGR00361">
    <property type="entry name" value="ComEC_Rec2"/>
    <property type="match status" value="1"/>
</dbReference>
<dbReference type="Proteomes" id="UP000029462">
    <property type="component" value="Unassembled WGS sequence"/>
</dbReference>
<feature type="transmembrane region" description="Helical" evidence="6">
    <location>
        <begin position="47"/>
        <end position="67"/>
    </location>
</feature>
<dbReference type="AlphaFoldDB" id="A0A090V2I4"/>
<dbReference type="NCBIfam" id="NF008580">
    <property type="entry name" value="PRK11539.1"/>
    <property type="match status" value="1"/>
</dbReference>
<keyword evidence="9" id="KW-1185">Reference proteome</keyword>
<dbReference type="PANTHER" id="PTHR30619:SF1">
    <property type="entry name" value="RECOMBINATION PROTEIN 2"/>
    <property type="match status" value="1"/>
</dbReference>
<comment type="subcellular location">
    <subcellularLocation>
        <location evidence="1">Cell membrane</location>
        <topology evidence="1">Multi-pass membrane protein</topology>
    </subcellularLocation>
</comment>
<dbReference type="SMART" id="SM00849">
    <property type="entry name" value="Lactamase_B"/>
    <property type="match status" value="1"/>
</dbReference>
<protein>
    <recommendedName>
        <fullName evidence="7">Metallo-beta-lactamase domain-containing protein</fullName>
    </recommendedName>
</protein>
<evidence type="ECO:0000256" key="2">
    <source>
        <dbReference type="ARBA" id="ARBA00022475"/>
    </source>
</evidence>
<keyword evidence="2" id="KW-1003">Cell membrane</keyword>
<reference evidence="8 9" key="1">
    <citation type="submission" date="2014-09" db="EMBL/GenBank/DDBJ databases">
        <title>Whole genome shotgun sequence of Escherichia vulneris NBRC 102420.</title>
        <authorList>
            <person name="Yoshida Y."/>
            <person name="Hosoyama A."/>
            <person name="Tsuchikane K."/>
            <person name="Ohji S."/>
            <person name="Ichikawa N."/>
            <person name="Kimura A."/>
            <person name="Yamazoe A."/>
            <person name="Ezaki T."/>
            <person name="Fujita N."/>
        </authorList>
    </citation>
    <scope>NUCLEOTIDE SEQUENCE [LARGE SCALE GENOMIC DNA]</scope>
    <source>
        <strain evidence="8 9">NBRC 102420</strain>
    </source>
</reference>
<dbReference type="SUPFAM" id="SSF56281">
    <property type="entry name" value="Metallo-hydrolase/oxidoreductase"/>
    <property type="match status" value="1"/>
</dbReference>
<feature type="transmembrane region" description="Helical" evidence="6">
    <location>
        <begin position="220"/>
        <end position="241"/>
    </location>
</feature>
<feature type="transmembrane region" description="Helical" evidence="6">
    <location>
        <begin position="253"/>
        <end position="272"/>
    </location>
</feature>
<dbReference type="EMBL" id="BBMZ01000014">
    <property type="protein sequence ID" value="GAL58991.1"/>
    <property type="molecule type" value="Genomic_DNA"/>
</dbReference>
<dbReference type="Gene3D" id="3.60.15.10">
    <property type="entry name" value="Ribonuclease Z/Hydroxyacylglutathione hydrolase-like"/>
    <property type="match status" value="1"/>
</dbReference>
<dbReference type="eggNOG" id="COG0658">
    <property type="taxonomic scope" value="Bacteria"/>
</dbReference>
<evidence type="ECO:0000256" key="3">
    <source>
        <dbReference type="ARBA" id="ARBA00022692"/>
    </source>
</evidence>
<proteinExistence type="predicted"/>
<accession>A0A090V2I4</accession>
<comment type="caution">
    <text evidence="8">The sequence shown here is derived from an EMBL/GenBank/DDBJ whole genome shotgun (WGS) entry which is preliminary data.</text>
</comment>
<keyword evidence="4 6" id="KW-1133">Transmembrane helix</keyword>
<dbReference type="eggNOG" id="COG2333">
    <property type="taxonomic scope" value="Bacteria"/>
</dbReference>
<dbReference type="InterPro" id="IPR001279">
    <property type="entry name" value="Metallo-B-lactamas"/>
</dbReference>
<feature type="transmembrane region" description="Helical" evidence="6">
    <location>
        <begin position="302"/>
        <end position="319"/>
    </location>
</feature>
<dbReference type="OrthoDB" id="9761531at2"/>
<evidence type="ECO:0000256" key="6">
    <source>
        <dbReference type="SAM" id="Phobius"/>
    </source>
</evidence>
<dbReference type="GO" id="GO:0005886">
    <property type="term" value="C:plasma membrane"/>
    <property type="evidence" value="ECO:0007669"/>
    <property type="project" value="UniProtKB-SubCell"/>
</dbReference>
<evidence type="ECO:0000259" key="7">
    <source>
        <dbReference type="SMART" id="SM00849"/>
    </source>
</evidence>
<dbReference type="InterPro" id="IPR004797">
    <property type="entry name" value="Competence_ComEC/Rec2"/>
</dbReference>
<dbReference type="Pfam" id="PF13567">
    <property type="entry name" value="DUF4131"/>
    <property type="match status" value="1"/>
</dbReference>
<keyword evidence="5 6" id="KW-0472">Membrane</keyword>
<dbReference type="CDD" id="cd07731">
    <property type="entry name" value="ComA-like_MBL-fold"/>
    <property type="match status" value="1"/>
</dbReference>
<dbReference type="RefSeq" id="WP_042392428.1">
    <property type="nucleotide sequence ID" value="NZ_BBMZ01000014.1"/>
</dbReference>
<dbReference type="InterPro" id="IPR025405">
    <property type="entry name" value="DUF4131"/>
</dbReference>
<dbReference type="InterPro" id="IPR004477">
    <property type="entry name" value="ComEC_N"/>
</dbReference>
<evidence type="ECO:0000313" key="9">
    <source>
        <dbReference type="Proteomes" id="UP000029462"/>
    </source>
</evidence>
<dbReference type="GO" id="GO:0030420">
    <property type="term" value="P:establishment of competence for transformation"/>
    <property type="evidence" value="ECO:0007669"/>
    <property type="project" value="InterPro"/>
</dbReference>
<sequence length="752" mass="83892">MGLPAVAFCLITAVLPLLWLPALPEISGIVAIIVAGCLLGGWPRVRWLALWLLFFAWGLLAAQEAVWPAKALPGATQRAVVKIVATDNITAHRGIIEQLDGRRLFPAPGIRLYGQYLPQPGCAGQRWEMTLKVRAVHGQLNDGGFDTQRYAIAQHQPVSGRFIHATPIDLRCDLRARYLASLSETLTPYAWRAVMLGLGMGERATLSADIKNLMRQTGTAHLMAISGLHIALAASLGWLLMRGLQFFLPGNRIGWRLPLLFGLACAVYYAWLSGMQPPALRTAVSLMVWGALRLSGRQWSPWQVWLCCVAAILFIDPVATLSQSLWLSAFAVAALIFWYQWLPLPHLPGGRIVRSVLSLLHLQAGMMILLLPIQVTIFHGISLTSIAANLIAVPLVTFVTVPLILTGMLLHLSGPAIVESGSWLLADKTLALLFWFLRQLPDGWYDIDQRWQGLVWLPWVAIALWRLRIYTKAPFLSLAIVTLLALPRGRPARSDEWAVHMLDVGQGLAMVIVRNQHAMLYDTGMAWPGGDSAQQLIVPWLRWHHLQPDGVILSHEHLDHRGGLDTLQKAWPKMTVRSPLGWAGHLPCFRGQRWQWQGLNFTVHWPLAGEVAKGNNGSCVVKVDDGRRSILLTGDIEAPAEQRMLSRYWQHLQATLIQVPHHGSSTSSSLPLIQRVNGQAALASASRYNAWRLPSTKVIRRYRQQGYRWYDTPHAGQTSINFSSTGWTILSQREQLFPRWYHQRFGVPADNG</sequence>
<gene>
    <name evidence="8" type="primary">ycaI</name>
    <name evidence="8" type="ORF">EV102420_14_00500</name>
</gene>
<dbReference type="PANTHER" id="PTHR30619">
    <property type="entry name" value="DNA INTERNALIZATION/COMPETENCE PROTEIN COMEC/REC2"/>
    <property type="match status" value="1"/>
</dbReference>
<name>A0A090V2I4_PSEVU</name>
<dbReference type="InterPro" id="IPR035681">
    <property type="entry name" value="ComA-like_MBL"/>
</dbReference>
<organism evidence="8 9">
    <name type="scientific">Pseudescherichia vulneris NBRC 102420</name>
    <dbReference type="NCBI Taxonomy" id="1115515"/>
    <lineage>
        <taxon>Bacteria</taxon>
        <taxon>Pseudomonadati</taxon>
        <taxon>Pseudomonadota</taxon>
        <taxon>Gammaproteobacteria</taxon>
        <taxon>Enterobacterales</taxon>
        <taxon>Enterobacteriaceae</taxon>
        <taxon>Pseudescherichia</taxon>
    </lineage>
</organism>
<dbReference type="InterPro" id="IPR036866">
    <property type="entry name" value="RibonucZ/Hydroxyglut_hydro"/>
</dbReference>
<dbReference type="NCBIfam" id="TIGR00360">
    <property type="entry name" value="ComEC_N-term"/>
    <property type="match status" value="1"/>
</dbReference>
<feature type="transmembrane region" description="Helical" evidence="6">
    <location>
        <begin position="387"/>
        <end position="410"/>
    </location>
</feature>
<dbReference type="Pfam" id="PF03772">
    <property type="entry name" value="Competence"/>
    <property type="match status" value="1"/>
</dbReference>
<dbReference type="STRING" id="1115515.EV102420_14_00500"/>